<dbReference type="AlphaFoldDB" id="A0A6G1TWY0"/>
<evidence type="ECO:0000256" key="1">
    <source>
        <dbReference type="SAM" id="Phobius"/>
    </source>
</evidence>
<feature type="transmembrane region" description="Helical" evidence="1">
    <location>
        <begin position="61"/>
        <end position="80"/>
    </location>
</feature>
<keyword evidence="1" id="KW-1133">Transmembrane helix</keyword>
<proteinExistence type="predicted"/>
<organism evidence="2 3">
    <name type="scientific">Segatella copri</name>
    <dbReference type="NCBI Taxonomy" id="165179"/>
    <lineage>
        <taxon>Bacteria</taxon>
        <taxon>Pseudomonadati</taxon>
        <taxon>Bacteroidota</taxon>
        <taxon>Bacteroidia</taxon>
        <taxon>Bacteroidales</taxon>
        <taxon>Prevotellaceae</taxon>
        <taxon>Segatella</taxon>
    </lineage>
</organism>
<feature type="transmembrane region" description="Helical" evidence="1">
    <location>
        <begin position="92"/>
        <end position="111"/>
    </location>
</feature>
<dbReference type="EMBL" id="VZCB01000018">
    <property type="protein sequence ID" value="MQN79812.1"/>
    <property type="molecule type" value="Genomic_DNA"/>
</dbReference>
<gene>
    <name evidence="2" type="ORF">F7D73_02325</name>
</gene>
<comment type="caution">
    <text evidence="2">The sequence shown here is derived from an EMBL/GenBank/DDBJ whole genome shotgun (WGS) entry which is preliminary data.</text>
</comment>
<accession>A0A6G1TWY0</accession>
<reference evidence="2 3" key="1">
    <citation type="submission" date="2019-09" db="EMBL/GenBank/DDBJ databases">
        <title>Distinct polysaccharide growth profiles of human intestinal Prevotella copri isolates.</title>
        <authorList>
            <person name="Fehlner-Peach H."/>
            <person name="Magnabosco C."/>
            <person name="Raghavan V."/>
            <person name="Scher J.U."/>
            <person name="Tett A."/>
            <person name="Cox L.M."/>
            <person name="Gottsegen C."/>
            <person name="Watters A."/>
            <person name="Wiltshire- Gordon J.D."/>
            <person name="Segata N."/>
            <person name="Bonneau R."/>
            <person name="Littman D.R."/>
        </authorList>
    </citation>
    <scope>NUCLEOTIDE SEQUENCE [LARGE SCALE GENOMIC DNA]</scope>
    <source>
        <strain evidence="3">iA622</strain>
    </source>
</reference>
<protein>
    <recommendedName>
        <fullName evidence="4">GIY-YIG domain-containing protein</fullName>
    </recommendedName>
</protein>
<dbReference type="Proteomes" id="UP000480425">
    <property type="component" value="Unassembled WGS sequence"/>
</dbReference>
<keyword evidence="1" id="KW-0812">Transmembrane</keyword>
<evidence type="ECO:0000313" key="3">
    <source>
        <dbReference type="Proteomes" id="UP000480425"/>
    </source>
</evidence>
<sequence length="300" mass="34299">MKVYQDSKGNINGYSWNISNKFIQTVVMGGCLLRLMLFPFVGLYLIFHPNEGGKYAFSRKWYNKILWTYSVILPLSVIYYGIRYDDITKAELLLLLGVHIIMLLGAFGAFIDDVFLNNNTVKANSASKSYHYNKNNVDMVAEISKVLDCTLQFKGFKTIRELKESCSEVPSSNGVYLVLRRNNQQPIFSISSLGGYVKVPNDSPCYSLSYLQEQYVNGTCILYIGKSTNMRSRLRSYMRFGQGKRASHGGGRAIWQMTDVDDFVICWAETLENSRMVERRMIQAFKLSHEGKRPFANMSD</sequence>
<dbReference type="InterPro" id="IPR035901">
    <property type="entry name" value="GIY-YIG_endonuc_sf"/>
</dbReference>
<evidence type="ECO:0000313" key="2">
    <source>
        <dbReference type="EMBL" id="MQN79812.1"/>
    </source>
</evidence>
<evidence type="ECO:0008006" key="4">
    <source>
        <dbReference type="Google" id="ProtNLM"/>
    </source>
</evidence>
<name>A0A6G1TWY0_9BACT</name>
<feature type="transmembrane region" description="Helical" evidence="1">
    <location>
        <begin position="21"/>
        <end position="46"/>
    </location>
</feature>
<keyword evidence="1" id="KW-0472">Membrane</keyword>
<dbReference type="OrthoDB" id="7505417at2"/>
<dbReference type="RefSeq" id="WP_153122103.1">
    <property type="nucleotide sequence ID" value="NZ_VZCB01000018.1"/>
</dbReference>
<dbReference type="Gene3D" id="3.40.1440.10">
    <property type="entry name" value="GIY-YIG endonuclease"/>
    <property type="match status" value="1"/>
</dbReference>